<dbReference type="SMART" id="SM00530">
    <property type="entry name" value="HTH_XRE"/>
    <property type="match status" value="1"/>
</dbReference>
<dbReference type="PROSITE" id="PS50943">
    <property type="entry name" value="HTH_CROC1"/>
    <property type="match status" value="1"/>
</dbReference>
<name>A0A848KVN1_9ACTN</name>
<feature type="domain" description="HTH cro/C1-type" evidence="1">
    <location>
        <begin position="22"/>
        <end position="76"/>
    </location>
</feature>
<dbReference type="InterPro" id="IPR010982">
    <property type="entry name" value="Lambda_DNA-bd_dom_sf"/>
</dbReference>
<dbReference type="SUPFAM" id="SSF47413">
    <property type="entry name" value="lambda repressor-like DNA-binding domains"/>
    <property type="match status" value="1"/>
</dbReference>
<gene>
    <name evidence="2" type="ORF">HH308_14060</name>
</gene>
<dbReference type="GO" id="GO:0003677">
    <property type="term" value="F:DNA binding"/>
    <property type="evidence" value="ECO:0007669"/>
    <property type="project" value="InterPro"/>
</dbReference>
<reference evidence="2 3" key="1">
    <citation type="submission" date="2020-04" db="EMBL/GenBank/DDBJ databases">
        <title>Gordonia sp. nov. TBRC 11910.</title>
        <authorList>
            <person name="Suriyachadkun C."/>
        </authorList>
    </citation>
    <scope>NUCLEOTIDE SEQUENCE [LARGE SCALE GENOMIC DNA]</scope>
    <source>
        <strain evidence="2 3">TBRC 11910</strain>
    </source>
</reference>
<keyword evidence="3" id="KW-1185">Reference proteome</keyword>
<dbReference type="Pfam" id="PF01381">
    <property type="entry name" value="HTH_3"/>
    <property type="match status" value="1"/>
</dbReference>
<evidence type="ECO:0000313" key="3">
    <source>
        <dbReference type="Proteomes" id="UP000550729"/>
    </source>
</evidence>
<dbReference type="CDD" id="cd00093">
    <property type="entry name" value="HTH_XRE"/>
    <property type="match status" value="1"/>
</dbReference>
<dbReference type="AlphaFoldDB" id="A0A848KVN1"/>
<dbReference type="RefSeq" id="WP_170194918.1">
    <property type="nucleotide sequence ID" value="NZ_JABBNB010000013.1"/>
</dbReference>
<dbReference type="EMBL" id="JABBNB010000013">
    <property type="protein sequence ID" value="NMO02339.1"/>
    <property type="molecule type" value="Genomic_DNA"/>
</dbReference>
<dbReference type="Proteomes" id="UP000550729">
    <property type="component" value="Unassembled WGS sequence"/>
</dbReference>
<comment type="caution">
    <text evidence="2">The sequence shown here is derived from an EMBL/GenBank/DDBJ whole genome shotgun (WGS) entry which is preliminary data.</text>
</comment>
<accession>A0A848KVN1</accession>
<dbReference type="InterPro" id="IPR001387">
    <property type="entry name" value="Cro/C1-type_HTH"/>
</dbReference>
<evidence type="ECO:0000259" key="1">
    <source>
        <dbReference type="PROSITE" id="PS50943"/>
    </source>
</evidence>
<dbReference type="Gene3D" id="1.10.260.40">
    <property type="entry name" value="lambda repressor-like DNA-binding domains"/>
    <property type="match status" value="1"/>
</dbReference>
<organism evidence="2 3">
    <name type="scientific">Gordonia asplenii</name>
    <dbReference type="NCBI Taxonomy" id="2725283"/>
    <lineage>
        <taxon>Bacteria</taxon>
        <taxon>Bacillati</taxon>
        <taxon>Actinomycetota</taxon>
        <taxon>Actinomycetes</taxon>
        <taxon>Mycobacteriales</taxon>
        <taxon>Gordoniaceae</taxon>
        <taxon>Gordonia</taxon>
    </lineage>
</organism>
<proteinExistence type="predicted"/>
<sequence>MEPAREPMELESLWREVLGEYLRSERKKQRRILTEVAAVAGVSPQYLSEIERGRKEPSSEILAAVTGALGLTLFDVTAGIATQLASSREVAVITSTGSPVRSSVPASSGRVQLRLVA</sequence>
<protein>
    <submittedName>
        <fullName evidence="2">Helix-turn-helix transcriptional regulator</fullName>
    </submittedName>
</protein>
<evidence type="ECO:0000313" key="2">
    <source>
        <dbReference type="EMBL" id="NMO02339.1"/>
    </source>
</evidence>